<sequence length="366" mass="39355">MPGASNFKDCGALESLVKKQAADGRLYAAVCASPAVALGSWGLLKGLKATCYPSFMEQLQSCATAVESRVQQDGKVVTSRGPGTTMEFAVTLVEQLYGKEKADEVSGPLVMRPNHGDEYTITELNPLEWKCNNVPQDSKRVPILDSKEFQGHNEFLVRGVQKEQCEERADLHLAISIVLVPIADGSEEMEAVMIIDILRRAKANVVVASVGDNLEILASRKVKLVADMLLDEAAKLTYDLVVLPGGLGGAQAFAKSDKLVNLLKKQAESNKPYGAICASPALVLEPHGLLKSCCAMVQGKKATAYPAMCDKLSDQSHIDNRVVVDGNLITSRGPGTSMEFALGIVEKFFGRPKALELAKGLLVVRQ</sequence>
<name>A0A7J9ILA4_9ROSI</name>
<keyword evidence="2" id="KW-0677">Repeat</keyword>
<dbReference type="GO" id="GO:1903189">
    <property type="term" value="P:glyoxal metabolic process"/>
    <property type="evidence" value="ECO:0007669"/>
    <property type="project" value="TreeGrafter"/>
</dbReference>
<comment type="caution">
    <text evidence="4">The sequence shown here is derived from an EMBL/GenBank/DDBJ whole genome shotgun (WGS) entry which is preliminary data.</text>
</comment>
<protein>
    <recommendedName>
        <fullName evidence="3">DJ-1/PfpI domain-containing protein</fullName>
    </recommendedName>
</protein>
<accession>A0A7J9ILA4</accession>
<comment type="similarity">
    <text evidence="1">Belongs to the peptidase C56 family.</text>
</comment>
<feature type="domain" description="DJ-1/PfpI" evidence="3">
    <location>
        <begin position="178"/>
        <end position="346"/>
    </location>
</feature>
<dbReference type="NCBIfam" id="TIGR01383">
    <property type="entry name" value="not_thiJ"/>
    <property type="match status" value="1"/>
</dbReference>
<dbReference type="InterPro" id="IPR002818">
    <property type="entry name" value="DJ-1/PfpI"/>
</dbReference>
<keyword evidence="5" id="KW-1185">Reference proteome</keyword>
<dbReference type="EMBL" id="JABFAE010000002">
    <property type="protein sequence ID" value="MBA0822900.1"/>
    <property type="molecule type" value="Genomic_DNA"/>
</dbReference>
<reference evidence="4 5" key="1">
    <citation type="journal article" date="2019" name="Genome Biol. Evol.">
        <title>Insights into the evolution of the New World diploid cottons (Gossypium, subgenus Houzingenia) based on genome sequencing.</title>
        <authorList>
            <person name="Grover C.E."/>
            <person name="Arick M.A. 2nd"/>
            <person name="Thrash A."/>
            <person name="Conover J.L."/>
            <person name="Sanders W.S."/>
            <person name="Peterson D.G."/>
            <person name="Frelichowski J.E."/>
            <person name="Scheffler J.A."/>
            <person name="Scheffler B.E."/>
            <person name="Wendel J.F."/>
        </authorList>
    </citation>
    <scope>NUCLEOTIDE SEQUENCE [LARGE SCALE GENOMIC DNA]</scope>
    <source>
        <strain evidence="4">6</strain>
        <tissue evidence="4">Leaf</tissue>
    </source>
</reference>
<dbReference type="InterPro" id="IPR050325">
    <property type="entry name" value="Prot/Nucl_acid_deglycase"/>
</dbReference>
<feature type="domain" description="DJ-1/PfpI" evidence="3">
    <location>
        <begin position="3"/>
        <end position="95"/>
    </location>
</feature>
<evidence type="ECO:0000256" key="2">
    <source>
        <dbReference type="ARBA" id="ARBA00022737"/>
    </source>
</evidence>
<evidence type="ECO:0000313" key="5">
    <source>
        <dbReference type="Proteomes" id="UP000593575"/>
    </source>
</evidence>
<dbReference type="SUPFAM" id="SSF52317">
    <property type="entry name" value="Class I glutamine amidotransferase-like"/>
    <property type="match status" value="2"/>
</dbReference>
<dbReference type="GO" id="GO:0005737">
    <property type="term" value="C:cytoplasm"/>
    <property type="evidence" value="ECO:0007669"/>
    <property type="project" value="UniProtKB-ARBA"/>
</dbReference>
<evidence type="ECO:0000256" key="1">
    <source>
        <dbReference type="ARBA" id="ARBA00008542"/>
    </source>
</evidence>
<dbReference type="AlphaFoldDB" id="A0A7J9ILA4"/>
<dbReference type="InterPro" id="IPR006287">
    <property type="entry name" value="DJ-1"/>
</dbReference>
<dbReference type="Gene3D" id="3.40.50.880">
    <property type="match status" value="2"/>
</dbReference>
<evidence type="ECO:0000259" key="3">
    <source>
        <dbReference type="Pfam" id="PF01965"/>
    </source>
</evidence>
<dbReference type="FunFam" id="3.40.50.880:FF:000015">
    <property type="entry name" value="Protein DJ-1 homolog C"/>
    <property type="match status" value="1"/>
</dbReference>
<dbReference type="InterPro" id="IPR029062">
    <property type="entry name" value="Class_I_gatase-like"/>
</dbReference>
<gene>
    <name evidence="4" type="ORF">Goarm_019667</name>
</gene>
<dbReference type="CDD" id="cd03135">
    <property type="entry name" value="GATase1_DJ-1"/>
    <property type="match status" value="1"/>
</dbReference>
<evidence type="ECO:0000313" key="4">
    <source>
        <dbReference type="EMBL" id="MBA0822900.1"/>
    </source>
</evidence>
<dbReference type="PANTHER" id="PTHR48094">
    <property type="entry name" value="PROTEIN/NUCLEIC ACID DEGLYCASE DJ-1-RELATED"/>
    <property type="match status" value="1"/>
</dbReference>
<dbReference type="Pfam" id="PF01965">
    <property type="entry name" value="DJ-1_PfpI"/>
    <property type="match status" value="2"/>
</dbReference>
<dbReference type="PANTHER" id="PTHR48094:SF12">
    <property type="entry name" value="PARKINSON DISEASE PROTEIN 7 HOMOLOG"/>
    <property type="match status" value="1"/>
</dbReference>
<dbReference type="Proteomes" id="UP000593575">
    <property type="component" value="Unassembled WGS sequence"/>
</dbReference>
<organism evidence="4 5">
    <name type="scientific">Gossypium armourianum</name>
    <dbReference type="NCBI Taxonomy" id="34283"/>
    <lineage>
        <taxon>Eukaryota</taxon>
        <taxon>Viridiplantae</taxon>
        <taxon>Streptophyta</taxon>
        <taxon>Embryophyta</taxon>
        <taxon>Tracheophyta</taxon>
        <taxon>Spermatophyta</taxon>
        <taxon>Magnoliopsida</taxon>
        <taxon>eudicotyledons</taxon>
        <taxon>Gunneridae</taxon>
        <taxon>Pentapetalae</taxon>
        <taxon>rosids</taxon>
        <taxon>malvids</taxon>
        <taxon>Malvales</taxon>
        <taxon>Malvaceae</taxon>
        <taxon>Malvoideae</taxon>
        <taxon>Gossypium</taxon>
    </lineage>
</organism>
<proteinExistence type="inferred from homology"/>